<evidence type="ECO:0000256" key="8">
    <source>
        <dbReference type="ARBA" id="ARBA00022741"/>
    </source>
</evidence>
<keyword evidence="9" id="KW-0067">ATP-binding</keyword>
<reference evidence="15" key="1">
    <citation type="submission" date="2019-12" db="EMBL/GenBank/DDBJ databases">
        <title>Genome sequencing and annotation of Brassica cretica.</title>
        <authorList>
            <person name="Studholme D.J."/>
            <person name="Sarris P."/>
        </authorList>
    </citation>
    <scope>NUCLEOTIDE SEQUENCE</scope>
    <source>
        <strain evidence="15">PFS-109/04</strain>
        <tissue evidence="15">Leaf</tissue>
    </source>
</reference>
<comment type="caution">
    <text evidence="15">The sequence shown here is derived from an EMBL/GenBank/DDBJ whole genome shotgun (WGS) entry which is preliminary data.</text>
</comment>
<evidence type="ECO:0000256" key="1">
    <source>
        <dbReference type="ARBA" id="ARBA00004251"/>
    </source>
</evidence>
<evidence type="ECO:0000256" key="9">
    <source>
        <dbReference type="ARBA" id="ARBA00022840"/>
    </source>
</evidence>
<comment type="similarity">
    <text evidence="3">In the C-terminal section; belongs to the protein kinase superfamily. Ser/Thr protein kinase family.</text>
</comment>
<keyword evidence="10" id="KW-1133">Transmembrane helix</keyword>
<dbReference type="GO" id="GO:0005886">
    <property type="term" value="C:plasma membrane"/>
    <property type="evidence" value="ECO:0007669"/>
    <property type="project" value="UniProtKB-SubCell"/>
</dbReference>
<evidence type="ECO:0000256" key="13">
    <source>
        <dbReference type="ARBA" id="ARBA00023180"/>
    </source>
</evidence>
<organism evidence="15 16">
    <name type="scientific">Brassica cretica</name>
    <name type="common">Mustard</name>
    <dbReference type="NCBI Taxonomy" id="69181"/>
    <lineage>
        <taxon>Eukaryota</taxon>
        <taxon>Viridiplantae</taxon>
        <taxon>Streptophyta</taxon>
        <taxon>Embryophyta</taxon>
        <taxon>Tracheophyta</taxon>
        <taxon>Spermatophyta</taxon>
        <taxon>Magnoliopsida</taxon>
        <taxon>eudicotyledons</taxon>
        <taxon>Gunneridae</taxon>
        <taxon>Pentapetalae</taxon>
        <taxon>rosids</taxon>
        <taxon>malvids</taxon>
        <taxon>Brassicales</taxon>
        <taxon>Brassicaceae</taxon>
        <taxon>Brassiceae</taxon>
        <taxon>Brassica</taxon>
    </lineage>
</organism>
<evidence type="ECO:0000256" key="7">
    <source>
        <dbReference type="ARBA" id="ARBA00022734"/>
    </source>
</evidence>
<evidence type="ECO:0000256" key="11">
    <source>
        <dbReference type="ARBA" id="ARBA00023136"/>
    </source>
</evidence>
<keyword evidence="7" id="KW-0430">Lectin</keyword>
<dbReference type="GO" id="GO:0005524">
    <property type="term" value="F:ATP binding"/>
    <property type="evidence" value="ECO:0007669"/>
    <property type="project" value="UniProtKB-KW"/>
</dbReference>
<keyword evidence="8" id="KW-0547">Nucleotide-binding</keyword>
<dbReference type="InterPro" id="IPR050528">
    <property type="entry name" value="L-type_Lectin-RKs"/>
</dbReference>
<evidence type="ECO:0000256" key="6">
    <source>
        <dbReference type="ARBA" id="ARBA00022729"/>
    </source>
</evidence>
<dbReference type="InterPro" id="IPR011009">
    <property type="entry name" value="Kinase-like_dom_sf"/>
</dbReference>
<dbReference type="EMBL" id="QGKX02001621">
    <property type="protein sequence ID" value="KAF3502140.1"/>
    <property type="molecule type" value="Genomic_DNA"/>
</dbReference>
<keyword evidence="6" id="KW-0732">Signal</keyword>
<evidence type="ECO:0000256" key="2">
    <source>
        <dbReference type="ARBA" id="ARBA00008536"/>
    </source>
</evidence>
<comment type="similarity">
    <text evidence="2">In the N-terminal section; belongs to the leguminous lectin family.</text>
</comment>
<keyword evidence="4" id="KW-1003">Cell membrane</keyword>
<dbReference type="SUPFAM" id="SSF56112">
    <property type="entry name" value="Protein kinase-like (PK-like)"/>
    <property type="match status" value="1"/>
</dbReference>
<evidence type="ECO:0000313" key="15">
    <source>
        <dbReference type="EMBL" id="KAF3502140.1"/>
    </source>
</evidence>
<protein>
    <recommendedName>
        <fullName evidence="14">Protein kinase domain-containing protein</fullName>
    </recommendedName>
</protein>
<dbReference type="GO" id="GO:0004672">
    <property type="term" value="F:protein kinase activity"/>
    <property type="evidence" value="ECO:0007669"/>
    <property type="project" value="InterPro"/>
</dbReference>
<evidence type="ECO:0000256" key="3">
    <source>
        <dbReference type="ARBA" id="ARBA00010217"/>
    </source>
</evidence>
<dbReference type="FunFam" id="1.10.510.10:FF:000240">
    <property type="entry name" value="Lectin-domain containing receptor kinase A4.3"/>
    <property type="match status" value="1"/>
</dbReference>
<dbReference type="GO" id="GO:0030246">
    <property type="term" value="F:carbohydrate binding"/>
    <property type="evidence" value="ECO:0007669"/>
    <property type="project" value="UniProtKB-KW"/>
</dbReference>
<keyword evidence="11" id="KW-0472">Membrane</keyword>
<sequence>MQGVREFVAEIESLGRLRHKNLVNLQGWCKHKNDLLLIYDYIPNGSLDSLLYSRPRQSGAVLSWNVRFQIAKGVASGLLYLHEEWEKIVVHRDVKPSNVLIDDDMNPRLGDFGLARLYERGGSLSHTTVVVGTIGYMAPELTRTRKSSTASDVFAFGVLLLEIVSGRRPTDSGNFFLAVLGYGAAGDSHCCGSKTRILLRQYRGKGFPHRRIALLPSETGVSAIHENGA</sequence>
<keyword evidence="12" id="KW-0675">Receptor</keyword>
<dbReference type="Proteomes" id="UP000712600">
    <property type="component" value="Unassembled WGS sequence"/>
</dbReference>
<keyword evidence="13" id="KW-0325">Glycoprotein</keyword>
<dbReference type="Pfam" id="PF00069">
    <property type="entry name" value="Pkinase"/>
    <property type="match status" value="1"/>
</dbReference>
<dbReference type="InterPro" id="IPR008271">
    <property type="entry name" value="Ser/Thr_kinase_AS"/>
</dbReference>
<evidence type="ECO:0000256" key="12">
    <source>
        <dbReference type="ARBA" id="ARBA00023170"/>
    </source>
</evidence>
<dbReference type="InterPro" id="IPR000719">
    <property type="entry name" value="Prot_kinase_dom"/>
</dbReference>
<comment type="subcellular location">
    <subcellularLocation>
        <location evidence="1">Cell membrane</location>
        <topology evidence="1">Single-pass type I membrane protein</topology>
    </subcellularLocation>
</comment>
<dbReference type="PROSITE" id="PS00108">
    <property type="entry name" value="PROTEIN_KINASE_ST"/>
    <property type="match status" value="1"/>
</dbReference>
<dbReference type="GO" id="GO:0002229">
    <property type="term" value="P:defense response to oomycetes"/>
    <property type="evidence" value="ECO:0007669"/>
    <property type="project" value="UniProtKB-ARBA"/>
</dbReference>
<dbReference type="Gene3D" id="1.10.510.10">
    <property type="entry name" value="Transferase(Phosphotransferase) domain 1"/>
    <property type="match status" value="1"/>
</dbReference>
<name>A0A8S9NCM0_BRACR</name>
<evidence type="ECO:0000256" key="4">
    <source>
        <dbReference type="ARBA" id="ARBA00022475"/>
    </source>
</evidence>
<dbReference type="PANTHER" id="PTHR27007">
    <property type="match status" value="1"/>
</dbReference>
<dbReference type="Gene3D" id="3.30.200.20">
    <property type="entry name" value="Phosphorylase Kinase, domain 1"/>
    <property type="match status" value="1"/>
</dbReference>
<keyword evidence="5" id="KW-0812">Transmembrane</keyword>
<evidence type="ECO:0000256" key="5">
    <source>
        <dbReference type="ARBA" id="ARBA00022692"/>
    </source>
</evidence>
<evidence type="ECO:0000313" key="16">
    <source>
        <dbReference type="Proteomes" id="UP000712600"/>
    </source>
</evidence>
<evidence type="ECO:0000256" key="10">
    <source>
        <dbReference type="ARBA" id="ARBA00022989"/>
    </source>
</evidence>
<gene>
    <name evidence="15" type="ORF">F2Q69_00045892</name>
</gene>
<evidence type="ECO:0000259" key="14">
    <source>
        <dbReference type="PROSITE" id="PS50011"/>
    </source>
</evidence>
<feature type="domain" description="Protein kinase" evidence="14">
    <location>
        <begin position="1"/>
        <end position="229"/>
    </location>
</feature>
<dbReference type="SMART" id="SM00220">
    <property type="entry name" value="S_TKc"/>
    <property type="match status" value="1"/>
</dbReference>
<dbReference type="AlphaFoldDB" id="A0A8S9NCM0"/>
<dbReference type="PROSITE" id="PS50011">
    <property type="entry name" value="PROTEIN_KINASE_DOM"/>
    <property type="match status" value="1"/>
</dbReference>
<proteinExistence type="inferred from homology"/>
<accession>A0A8S9NCM0</accession>